<dbReference type="STRING" id="70667.A0A183T6V7"/>
<proteinExistence type="predicted"/>
<dbReference type="OrthoDB" id="10068977at2759"/>
<gene>
    <name evidence="1" type="ORF">SSLN_LOCUS12205</name>
</gene>
<dbReference type="CDD" id="cd01647">
    <property type="entry name" value="RT_LTR"/>
    <property type="match status" value="1"/>
</dbReference>
<sequence>MKVILRLQPNAKPVFQPKRPAPYAALTVVDQEIEHLQQVGVLQPVNCSARAAPIVAIKKATGKVRICANLSTSLNAALDTHQYPLPVPEDLFAKLNGGTCFKQLYLSDSYLQIEVAEESRELLTINTHSGLFQFTRLPFGVKTAPTIC</sequence>
<keyword evidence="2" id="KW-1185">Reference proteome</keyword>
<reference evidence="1 2" key="2">
    <citation type="submission" date="2018-11" db="EMBL/GenBank/DDBJ databases">
        <authorList>
            <consortium name="Pathogen Informatics"/>
        </authorList>
    </citation>
    <scope>NUCLEOTIDE SEQUENCE [LARGE SCALE GENOMIC DNA]</scope>
    <source>
        <strain evidence="1 2">NST_G2</strain>
    </source>
</reference>
<dbReference type="Proteomes" id="UP000275846">
    <property type="component" value="Unassembled WGS sequence"/>
</dbReference>
<dbReference type="InterPro" id="IPR043128">
    <property type="entry name" value="Rev_trsase/Diguanyl_cyclase"/>
</dbReference>
<dbReference type="PANTHER" id="PTHR37984:SF5">
    <property type="entry name" value="PROTEIN NYNRIN-LIKE"/>
    <property type="match status" value="1"/>
</dbReference>
<dbReference type="Gene3D" id="3.10.10.10">
    <property type="entry name" value="HIV Type 1 Reverse Transcriptase, subunit A, domain 1"/>
    <property type="match status" value="1"/>
</dbReference>
<dbReference type="Gene3D" id="3.30.70.270">
    <property type="match status" value="1"/>
</dbReference>
<organism evidence="3">
    <name type="scientific">Schistocephalus solidus</name>
    <name type="common">Tapeworm</name>
    <dbReference type="NCBI Taxonomy" id="70667"/>
    <lineage>
        <taxon>Eukaryota</taxon>
        <taxon>Metazoa</taxon>
        <taxon>Spiralia</taxon>
        <taxon>Lophotrochozoa</taxon>
        <taxon>Platyhelminthes</taxon>
        <taxon>Cestoda</taxon>
        <taxon>Eucestoda</taxon>
        <taxon>Diphyllobothriidea</taxon>
        <taxon>Diphyllobothriidae</taxon>
        <taxon>Schistocephalus</taxon>
    </lineage>
</organism>
<dbReference type="SUPFAM" id="SSF56672">
    <property type="entry name" value="DNA/RNA polymerases"/>
    <property type="match status" value="1"/>
</dbReference>
<evidence type="ECO:0000313" key="3">
    <source>
        <dbReference type="WBParaSite" id="SSLN_0001266201-mRNA-1"/>
    </source>
</evidence>
<dbReference type="InterPro" id="IPR043502">
    <property type="entry name" value="DNA/RNA_pol_sf"/>
</dbReference>
<evidence type="ECO:0000313" key="1">
    <source>
        <dbReference type="EMBL" id="VDL98590.1"/>
    </source>
</evidence>
<dbReference type="AlphaFoldDB" id="A0A183T6V7"/>
<dbReference type="EMBL" id="UYSU01037102">
    <property type="protein sequence ID" value="VDL98590.1"/>
    <property type="molecule type" value="Genomic_DNA"/>
</dbReference>
<dbReference type="InterPro" id="IPR050951">
    <property type="entry name" value="Retrovirus_Pol_polyprotein"/>
</dbReference>
<accession>A0A183T6V7</accession>
<name>A0A183T6V7_SCHSO</name>
<reference evidence="3" key="1">
    <citation type="submission" date="2016-06" db="UniProtKB">
        <authorList>
            <consortium name="WormBaseParasite"/>
        </authorList>
    </citation>
    <scope>IDENTIFICATION</scope>
</reference>
<dbReference type="PANTHER" id="PTHR37984">
    <property type="entry name" value="PROTEIN CBG26694"/>
    <property type="match status" value="1"/>
</dbReference>
<dbReference type="WBParaSite" id="SSLN_0001266201-mRNA-1">
    <property type="protein sequence ID" value="SSLN_0001266201-mRNA-1"/>
    <property type="gene ID" value="SSLN_0001266201"/>
</dbReference>
<evidence type="ECO:0000313" key="2">
    <source>
        <dbReference type="Proteomes" id="UP000275846"/>
    </source>
</evidence>
<protein>
    <submittedName>
        <fullName evidence="3">Reverse transcriptase domain-containing protein</fullName>
    </submittedName>
</protein>